<keyword evidence="5 8" id="KW-0812">Transmembrane</keyword>
<feature type="transmembrane region" description="Helical" evidence="8">
    <location>
        <begin position="262"/>
        <end position="279"/>
    </location>
</feature>
<gene>
    <name evidence="9" type="ORF">KL86APRO_11025</name>
</gene>
<feature type="transmembrane region" description="Helical" evidence="8">
    <location>
        <begin position="69"/>
        <end position="88"/>
    </location>
</feature>
<evidence type="ECO:0000256" key="4">
    <source>
        <dbReference type="ARBA" id="ARBA00022475"/>
    </source>
</evidence>
<dbReference type="Gene3D" id="1.20.1530.20">
    <property type="match status" value="1"/>
</dbReference>
<feature type="transmembrane region" description="Helical" evidence="8">
    <location>
        <begin position="288"/>
        <end position="310"/>
    </location>
</feature>
<evidence type="ECO:0000256" key="8">
    <source>
        <dbReference type="SAM" id="Phobius"/>
    </source>
</evidence>
<keyword evidence="4" id="KW-1003">Cell membrane</keyword>
<sequence>MLSESLHHVLLSAPLFLLILVGYATMRFGRWPPEAADLMSKLVFYLLVPALLFNTMSRFSALPPVDARLLIAFFGSCILIFVIGRLVCWKLFGLDGVSQSVFGVGCIFSNNVFLGIPLAKATLGEASLPSVSLVVAFNALILWTLVTVSVEWSLHGSLSLRGFAKMAKSVLTNPIVVAIAAGLLFDASGLTMPEVFAQPIGMLAQSASPMALVVLGMGLAKFGFRAGWREGSAVTAIKLAVQPAVVWGLARLLDLPPLETRSIVMLASIAVGFNVYLMANQFKKMESAIASATVLSTLLAAITTPVAIALSH</sequence>
<dbReference type="AlphaFoldDB" id="A0A212JGI2"/>
<feature type="transmembrane region" description="Helical" evidence="8">
    <location>
        <begin position="170"/>
        <end position="190"/>
    </location>
</feature>
<organism evidence="9">
    <name type="scientific">uncultured Alphaproteobacteria bacterium</name>
    <dbReference type="NCBI Taxonomy" id="91750"/>
    <lineage>
        <taxon>Bacteria</taxon>
        <taxon>Pseudomonadati</taxon>
        <taxon>Pseudomonadota</taxon>
        <taxon>Alphaproteobacteria</taxon>
        <taxon>environmental samples</taxon>
    </lineage>
</organism>
<dbReference type="InterPro" id="IPR038770">
    <property type="entry name" value="Na+/solute_symporter_sf"/>
</dbReference>
<feature type="transmembrane region" description="Helical" evidence="8">
    <location>
        <begin position="196"/>
        <end position="220"/>
    </location>
</feature>
<evidence type="ECO:0000313" key="9">
    <source>
        <dbReference type="EMBL" id="SBV98553.1"/>
    </source>
</evidence>
<feature type="transmembrane region" description="Helical" evidence="8">
    <location>
        <begin position="38"/>
        <end position="57"/>
    </location>
</feature>
<evidence type="ECO:0000256" key="3">
    <source>
        <dbReference type="ARBA" id="ARBA00022448"/>
    </source>
</evidence>
<name>A0A212JGI2_9PROT</name>
<dbReference type="GO" id="GO:0055085">
    <property type="term" value="P:transmembrane transport"/>
    <property type="evidence" value="ECO:0007669"/>
    <property type="project" value="InterPro"/>
</dbReference>
<evidence type="ECO:0000256" key="2">
    <source>
        <dbReference type="ARBA" id="ARBA00010145"/>
    </source>
</evidence>
<comment type="similarity">
    <text evidence="2">Belongs to the auxin efflux carrier (TC 2.A.69) family.</text>
</comment>
<dbReference type="GO" id="GO:0005886">
    <property type="term" value="C:plasma membrane"/>
    <property type="evidence" value="ECO:0007669"/>
    <property type="project" value="UniProtKB-SubCell"/>
</dbReference>
<dbReference type="Pfam" id="PF03547">
    <property type="entry name" value="Mem_trans"/>
    <property type="match status" value="1"/>
</dbReference>
<feature type="transmembrane region" description="Helical" evidence="8">
    <location>
        <begin position="100"/>
        <end position="119"/>
    </location>
</feature>
<feature type="transmembrane region" description="Helical" evidence="8">
    <location>
        <begin position="131"/>
        <end position="150"/>
    </location>
</feature>
<protein>
    <submittedName>
        <fullName evidence="9">Auxin Efflux Carrier</fullName>
    </submittedName>
</protein>
<feature type="transmembrane region" description="Helical" evidence="8">
    <location>
        <begin position="6"/>
        <end position="26"/>
    </location>
</feature>
<comment type="subcellular location">
    <subcellularLocation>
        <location evidence="1">Cell membrane</location>
        <topology evidence="1">Multi-pass membrane protein</topology>
    </subcellularLocation>
</comment>
<reference evidence="9" key="1">
    <citation type="submission" date="2016-04" db="EMBL/GenBank/DDBJ databases">
        <authorList>
            <person name="Evans L.H."/>
            <person name="Alamgir A."/>
            <person name="Owens N."/>
            <person name="Weber N.D."/>
            <person name="Virtaneva K."/>
            <person name="Barbian K."/>
            <person name="Babar A."/>
            <person name="Rosenke K."/>
        </authorList>
    </citation>
    <scope>NUCLEOTIDE SEQUENCE</scope>
    <source>
        <strain evidence="9">86</strain>
    </source>
</reference>
<evidence type="ECO:0000256" key="7">
    <source>
        <dbReference type="ARBA" id="ARBA00023136"/>
    </source>
</evidence>
<evidence type="ECO:0000256" key="5">
    <source>
        <dbReference type="ARBA" id="ARBA00022692"/>
    </source>
</evidence>
<accession>A0A212JGI2</accession>
<keyword evidence="3" id="KW-0813">Transport</keyword>
<dbReference type="PANTHER" id="PTHR36838">
    <property type="entry name" value="AUXIN EFFLUX CARRIER FAMILY PROTEIN"/>
    <property type="match status" value="1"/>
</dbReference>
<evidence type="ECO:0000256" key="6">
    <source>
        <dbReference type="ARBA" id="ARBA00022989"/>
    </source>
</evidence>
<proteinExistence type="inferred from homology"/>
<dbReference type="PANTHER" id="PTHR36838:SF3">
    <property type="entry name" value="TRANSPORTER AUXIN EFFLUX CARRIER EC FAMILY"/>
    <property type="match status" value="1"/>
</dbReference>
<evidence type="ECO:0000256" key="1">
    <source>
        <dbReference type="ARBA" id="ARBA00004651"/>
    </source>
</evidence>
<dbReference type="InterPro" id="IPR004776">
    <property type="entry name" value="Mem_transp_PIN-like"/>
</dbReference>
<feature type="transmembrane region" description="Helical" evidence="8">
    <location>
        <begin position="232"/>
        <end position="250"/>
    </location>
</feature>
<dbReference type="EMBL" id="FLUO01000001">
    <property type="protein sequence ID" value="SBV98553.1"/>
    <property type="molecule type" value="Genomic_DNA"/>
</dbReference>
<keyword evidence="7 8" id="KW-0472">Membrane</keyword>
<keyword evidence="6 8" id="KW-1133">Transmembrane helix</keyword>